<dbReference type="Proteomes" id="UP000299102">
    <property type="component" value="Unassembled WGS sequence"/>
</dbReference>
<organism evidence="1 2">
    <name type="scientific">Eumeta variegata</name>
    <name type="common">Bagworm moth</name>
    <name type="synonym">Eumeta japonica</name>
    <dbReference type="NCBI Taxonomy" id="151549"/>
    <lineage>
        <taxon>Eukaryota</taxon>
        <taxon>Metazoa</taxon>
        <taxon>Ecdysozoa</taxon>
        <taxon>Arthropoda</taxon>
        <taxon>Hexapoda</taxon>
        <taxon>Insecta</taxon>
        <taxon>Pterygota</taxon>
        <taxon>Neoptera</taxon>
        <taxon>Endopterygota</taxon>
        <taxon>Lepidoptera</taxon>
        <taxon>Glossata</taxon>
        <taxon>Ditrysia</taxon>
        <taxon>Tineoidea</taxon>
        <taxon>Psychidae</taxon>
        <taxon>Oiketicinae</taxon>
        <taxon>Eumeta</taxon>
    </lineage>
</organism>
<evidence type="ECO:0000313" key="2">
    <source>
        <dbReference type="Proteomes" id="UP000299102"/>
    </source>
</evidence>
<keyword evidence="2" id="KW-1185">Reference proteome</keyword>
<dbReference type="AlphaFoldDB" id="A0A4C1T8Q6"/>
<protein>
    <submittedName>
        <fullName evidence="1">Uncharacterized protein</fullName>
    </submittedName>
</protein>
<gene>
    <name evidence="1" type="ORF">EVAR_76643_1</name>
</gene>
<sequence length="123" mass="13768">MAKNRNLGEKKAGSESVKPAHCIIRRQFRAAEFRALYCTASCFEMSRPELSVRPKRRRGGRGKRAAARNSPLFRSILRWLLFEEIKSRYTLEDDVLALCIKLNSKTILLILGGTGGAMAGVIT</sequence>
<comment type="caution">
    <text evidence="1">The sequence shown here is derived from an EMBL/GenBank/DDBJ whole genome shotgun (WGS) entry which is preliminary data.</text>
</comment>
<accession>A0A4C1T8Q6</accession>
<name>A0A4C1T8Q6_EUMVA</name>
<dbReference type="EMBL" id="BGZK01000036">
    <property type="protein sequence ID" value="GBP09671.1"/>
    <property type="molecule type" value="Genomic_DNA"/>
</dbReference>
<reference evidence="1 2" key="1">
    <citation type="journal article" date="2019" name="Commun. Biol.">
        <title>The bagworm genome reveals a unique fibroin gene that provides high tensile strength.</title>
        <authorList>
            <person name="Kono N."/>
            <person name="Nakamura H."/>
            <person name="Ohtoshi R."/>
            <person name="Tomita M."/>
            <person name="Numata K."/>
            <person name="Arakawa K."/>
        </authorList>
    </citation>
    <scope>NUCLEOTIDE SEQUENCE [LARGE SCALE GENOMIC DNA]</scope>
</reference>
<proteinExistence type="predicted"/>
<evidence type="ECO:0000313" key="1">
    <source>
        <dbReference type="EMBL" id="GBP09671.1"/>
    </source>
</evidence>
<dbReference type="OrthoDB" id="9997229at2759"/>